<evidence type="ECO:0000313" key="2">
    <source>
        <dbReference type="Proteomes" id="UP001163835"/>
    </source>
</evidence>
<accession>A0ACC1U731</accession>
<organism evidence="1 2">
    <name type="scientific">Lentinula aff. lateritia</name>
    <dbReference type="NCBI Taxonomy" id="2804960"/>
    <lineage>
        <taxon>Eukaryota</taxon>
        <taxon>Fungi</taxon>
        <taxon>Dikarya</taxon>
        <taxon>Basidiomycota</taxon>
        <taxon>Agaricomycotina</taxon>
        <taxon>Agaricomycetes</taxon>
        <taxon>Agaricomycetidae</taxon>
        <taxon>Agaricales</taxon>
        <taxon>Marasmiineae</taxon>
        <taxon>Omphalotaceae</taxon>
        <taxon>Lentinula</taxon>
    </lineage>
</organism>
<protein>
    <submittedName>
        <fullName evidence="1">6-methylsalicylic acid synthase</fullName>
    </submittedName>
</protein>
<proteinExistence type="predicted"/>
<dbReference type="Proteomes" id="UP001163835">
    <property type="component" value="Unassembled WGS sequence"/>
</dbReference>
<comment type="caution">
    <text evidence="1">The sequence shown here is derived from an EMBL/GenBank/DDBJ whole genome shotgun (WGS) entry which is preliminary data.</text>
</comment>
<sequence length="1728" mass="186969">MKTLPSSEVSNFQFLSLLLQVFLHFRTNILIPTDTVSCRTAGGNDSPEKLWQFLLDKKDASGEVPRWRWEPWLRRDVRNVKEVEKTISTGYFIQDLEKFDASFFGISPKEAEQMDPHQRLGLELSWEALENAGIDPKSLAGSDTAVFMGVDSDDYSRLLLEDLANIEAWMGIGTAAHGIPNRISYHLDLMGPSTAVDCACASSLTAVHMGCRAITNGESRIAIVGGVNVLLAPALTRMLGKAGALSPEGICRSFDDEANGYARGEGGAIVILKSVASAIADGDNILAIVKGSAIAQDGKTNGIMAPNAKAQELVARQALARAGVDPLTVSFIEAHATSTPLGDPTEISAIQAVYGEGAGRDALKPAMMGSIKPNVGHLEAAAGIIGLVKAVLSVNKGQLAPQTRLNNLNSRVNWEKSGLQVVREVTNWSNESGPRRAAVCSYGYGGTVSHAIIEEFVGKTFEALLDFKPHTASPTLLVISAQQEKRLAQQAKSLAEWLSSSGKSEDLNAVANTLAQRRAHHDYRAAFFVNSQSEAIEALNKFAAGNQDDADPIASGRVLGNGAGLARHAVWVFSGHGAQWKDMGKELINNLVFRRVVDLLEPIYQNEAGFSLVHALEHGDFDTSDRVQSVTYAIQIGLLHVLKATGLEPQAIIGHSVGEIAASVAAGSKYVESLKASGVKTFRVKTDVAFHSPMLDQLSEPLKEALTKSLHPDSAKIPLYSTSSSDLRTKAARDADYWVHNMVSPVHLKSAVDAAADDGYRIFIEVSSHPIVMHSVIETLVARNIDENDFATFSTMKRDTLASRTIPNAVAQLYTKGAHINFEALLGPKQLWSKTVPGTPWVHKSYWKQVESGPLGEGITHDVEKHTLLGQRVPVAGSETIVYTTKLDDKTKPFPGTHPLDGTEIIPAAVYINTFHYATGATELSNISLRVPVSMGPETRNVQIIVQGDTVSVASSAISDADKQSWVSHGSVKWSNVHRVAPPNQPFDVESIKKRIGTRLPNSFSVDYLTKIGVAGIAFPWQVVEHYGNEKEMIAKVDMDPAVEKLPWDERSWAPMLDAATSIGSTIYFNDPKLRIVSQIDTVSLYATGPIPKIGYLFVEEAADAKGPASHVSVLDEQGVILAKFTSMRFSEVEGASGSGGGLDSLVHHISWIPPKFSEKPRALDQVLLVSTDSEVLDTYAKQLEPQVKKLFKLSSVEQLENPDILSALGEKGSAVFYIPSTVETLEEVSAASKDFIWNTTSIAKLLLEKSLASTCKFFVITNRAYAGETTTGLAHSALYGLCRIIAAEHPDIWGGLIDNESSTVFPLLATKYVQNQDIIRVVDGMPRCAMMRPLPRDQRYTPQNAKTLLPKPEGTYVITGGLGDLGLETINFLVEKGARRIVTVSRSGLPPRSTWLDRSSNDPKFAAMIQRIQEFETLGATIYALSLDISAPDASDKLLAAIDSLSLPPVLGVIHASGVLEDSLLLETTKDSFGRVLAPKIDGSITLHKAFPPGTVDFFVLYSSIGQLVGTAGQASYGSGNAFLDGLAMYRRAHGDNAVAFQWTAWRGKGMATSTDFLTLELQSKGITDISSEEAFRAWEHVGKYNVETAVITRCLVLDEGEAVSVPMLDQVVVRRSRATNGSAPAAEEGSNTSSDTRPTAPADLEKWLNVKIRECIGAVLMIPDIDDIDPLVPLGELGVDSVMTVALRQKLQSALKVKVPPTLTWNHPTVNHLVPWFMAKFKEESG</sequence>
<evidence type="ECO:0000313" key="1">
    <source>
        <dbReference type="EMBL" id="KAJ3812765.1"/>
    </source>
</evidence>
<gene>
    <name evidence="1" type="ORF">F5876DRAFT_36625</name>
</gene>
<reference evidence="1" key="1">
    <citation type="submission" date="2022-09" db="EMBL/GenBank/DDBJ databases">
        <title>A Global Phylogenomic Analysis of the Shiitake Genus Lentinula.</title>
        <authorList>
            <consortium name="DOE Joint Genome Institute"/>
            <person name="Sierra-Patev S."/>
            <person name="Min B."/>
            <person name="Naranjo-Ortiz M."/>
            <person name="Looney B."/>
            <person name="Konkel Z."/>
            <person name="Slot J.C."/>
            <person name="Sakamoto Y."/>
            <person name="Steenwyk J.L."/>
            <person name="Rokas A."/>
            <person name="Carro J."/>
            <person name="Camarero S."/>
            <person name="Ferreira P."/>
            <person name="Molpeceres G."/>
            <person name="Ruiz-Duenas F.J."/>
            <person name="Serrano A."/>
            <person name="Henrissat B."/>
            <person name="Drula E."/>
            <person name="Hughes K.W."/>
            <person name="Mata J.L."/>
            <person name="Ishikawa N.K."/>
            <person name="Vargas-Isla R."/>
            <person name="Ushijima S."/>
            <person name="Smith C.A."/>
            <person name="Ahrendt S."/>
            <person name="Andreopoulos W."/>
            <person name="He G."/>
            <person name="Labutti K."/>
            <person name="Lipzen A."/>
            <person name="Ng V."/>
            <person name="Riley R."/>
            <person name="Sandor L."/>
            <person name="Barry K."/>
            <person name="Martinez A.T."/>
            <person name="Xiao Y."/>
            <person name="Gibbons J.G."/>
            <person name="Terashima K."/>
            <person name="Grigoriev I.V."/>
            <person name="Hibbett D.S."/>
        </authorList>
    </citation>
    <scope>NUCLEOTIDE SEQUENCE</scope>
    <source>
        <strain evidence="1">TMI1499</strain>
    </source>
</reference>
<name>A0ACC1U731_9AGAR</name>
<keyword evidence="2" id="KW-1185">Reference proteome</keyword>
<dbReference type="EMBL" id="MU795013">
    <property type="protein sequence ID" value="KAJ3812765.1"/>
    <property type="molecule type" value="Genomic_DNA"/>
</dbReference>